<dbReference type="SUPFAM" id="SSF56112">
    <property type="entry name" value="Protein kinase-like (PK-like)"/>
    <property type="match status" value="1"/>
</dbReference>
<dbReference type="GeneID" id="121393579"/>
<feature type="region of interest" description="Disordered" evidence="9">
    <location>
        <begin position="56"/>
        <end position="161"/>
    </location>
</feature>
<evidence type="ECO:0000256" key="2">
    <source>
        <dbReference type="ARBA" id="ARBA00022553"/>
    </source>
</evidence>
<comment type="similarity">
    <text evidence="8">Belongs to the protein kinase superfamily.</text>
</comment>
<evidence type="ECO:0000313" key="13">
    <source>
        <dbReference type="RefSeq" id="XP_041418338.1"/>
    </source>
</evidence>
<keyword evidence="4 7" id="KW-0547">Nucleotide-binding</keyword>
<feature type="domain" description="Protein kinase" evidence="10">
    <location>
        <begin position="171"/>
        <end position="411"/>
    </location>
</feature>
<feature type="compositionally biased region" description="Basic and acidic residues" evidence="9">
    <location>
        <begin position="134"/>
        <end position="150"/>
    </location>
</feature>
<evidence type="ECO:0000256" key="3">
    <source>
        <dbReference type="ARBA" id="ARBA00022679"/>
    </source>
</evidence>
<evidence type="ECO:0000256" key="4">
    <source>
        <dbReference type="ARBA" id="ARBA00022741"/>
    </source>
</evidence>
<dbReference type="KEGG" id="xla:121393579"/>
<keyword evidence="2" id="KW-0597">Phosphoprotein</keyword>
<evidence type="ECO:0000256" key="1">
    <source>
        <dbReference type="ARBA" id="ARBA00022527"/>
    </source>
</evidence>
<keyword evidence="12" id="KW-1185">Reference proteome</keyword>
<dbReference type="Gene3D" id="1.10.510.10">
    <property type="entry name" value="Transferase(Phosphotransferase) domain 1"/>
    <property type="match status" value="1"/>
</dbReference>
<dbReference type="InterPro" id="IPR011009">
    <property type="entry name" value="Kinase-like_dom_sf"/>
</dbReference>
<evidence type="ECO:0000256" key="8">
    <source>
        <dbReference type="RuleBase" id="RU000304"/>
    </source>
</evidence>
<dbReference type="PANTHER" id="PTHR24351">
    <property type="entry name" value="RIBOSOMAL PROTEIN S6 KINASE"/>
    <property type="match status" value="1"/>
</dbReference>
<evidence type="ECO:0000313" key="12">
    <source>
        <dbReference type="Proteomes" id="UP000186698"/>
    </source>
</evidence>
<feature type="domain" description="AGC-kinase C-terminal" evidence="11">
    <location>
        <begin position="412"/>
        <end position="475"/>
    </location>
</feature>
<name>A0A8J1KNN7_XENLA</name>
<dbReference type="GO" id="GO:0035556">
    <property type="term" value="P:intracellular signal transduction"/>
    <property type="evidence" value="ECO:0000318"/>
    <property type="project" value="GO_Central"/>
</dbReference>
<keyword evidence="3" id="KW-0808">Transferase</keyword>
<gene>
    <name evidence="13" type="primary">LOC121393579</name>
</gene>
<dbReference type="InterPro" id="IPR017441">
    <property type="entry name" value="Protein_kinase_ATP_BS"/>
</dbReference>
<dbReference type="PROSITE" id="PS51285">
    <property type="entry name" value="AGC_KINASE_CTER"/>
    <property type="match status" value="1"/>
</dbReference>
<dbReference type="InterPro" id="IPR000961">
    <property type="entry name" value="AGC-kinase_C"/>
</dbReference>
<proteinExistence type="inferred from homology"/>
<sequence>MFSKKRKFNDLSINNECKEAETEEVGTSEVLGFKDKVFAVLKSLRAKFVSAFKLPAQKKARKVSDGSSLEQTAEEPKNDPHRKRKTEEFCDEESVSNKKRRTESGTDDQYEAKRSIDPLPNQGKKRSISEEDFEAGKVKRFKEEKPENKETQSTNDSGSSGIASPLSINRFLFYGELGAGSFGTVALAQDKVTAEPVAVKIIKKDKAYPHLVMSERRILEAAQDCPFLVHAKAAFQTEDDIFMVMEYIPGGTLSELLDTLAPLDVNSARILAAEIVCGLNFLHSRGIIHRDLKPENILIDSTGHIKIADFGLAVENVFGDQTTTGWAGTYSYMAPEVLWMVYDSCVDYWSLGVILHEMLTGRKPTFSWLRKTLQCPENLNPEAKDILMKLLTYSPSERRNFVCDIKQHPFFKPIDWQALEAGKMKPPFIPPPADDFFGTSYEILPTSEVEDVGHLNHLKGLSFVCKEWRNIPPNQ</sequence>
<keyword evidence="1 8" id="KW-0723">Serine/threonine-protein kinase</keyword>
<dbReference type="CDD" id="cd05123">
    <property type="entry name" value="STKc_AGC"/>
    <property type="match status" value="1"/>
</dbReference>
<dbReference type="Proteomes" id="UP000186698">
    <property type="component" value="Chromosome 5L"/>
</dbReference>
<evidence type="ECO:0000259" key="11">
    <source>
        <dbReference type="PROSITE" id="PS51285"/>
    </source>
</evidence>
<evidence type="ECO:0000256" key="6">
    <source>
        <dbReference type="ARBA" id="ARBA00022840"/>
    </source>
</evidence>
<dbReference type="InterPro" id="IPR045270">
    <property type="entry name" value="STKc_AGC"/>
</dbReference>
<dbReference type="PROSITE" id="PS50011">
    <property type="entry name" value="PROTEIN_KINASE_DOM"/>
    <property type="match status" value="1"/>
</dbReference>
<dbReference type="PROSITE" id="PS00107">
    <property type="entry name" value="PROTEIN_KINASE_ATP"/>
    <property type="match status" value="1"/>
</dbReference>
<dbReference type="Gene3D" id="3.30.200.20">
    <property type="entry name" value="Phosphorylase Kinase, domain 1"/>
    <property type="match status" value="1"/>
</dbReference>
<reference evidence="13" key="1">
    <citation type="submission" date="2025-08" db="UniProtKB">
        <authorList>
            <consortium name="RefSeq"/>
        </authorList>
    </citation>
    <scope>IDENTIFICATION</scope>
    <source>
        <strain evidence="13">J_2021</strain>
        <tissue evidence="13">Erythrocytes</tissue>
    </source>
</reference>
<keyword evidence="5" id="KW-0418">Kinase</keyword>
<dbReference type="SMART" id="SM00220">
    <property type="entry name" value="S_TKc"/>
    <property type="match status" value="1"/>
</dbReference>
<dbReference type="Pfam" id="PF00069">
    <property type="entry name" value="Pkinase"/>
    <property type="match status" value="1"/>
</dbReference>
<dbReference type="PROSITE" id="PS00108">
    <property type="entry name" value="PROTEIN_KINASE_ST"/>
    <property type="match status" value="1"/>
</dbReference>
<evidence type="ECO:0000256" key="5">
    <source>
        <dbReference type="ARBA" id="ARBA00022777"/>
    </source>
</evidence>
<dbReference type="RefSeq" id="XP_041418338.1">
    <property type="nucleotide sequence ID" value="XM_041562404.1"/>
</dbReference>
<organism evidence="12 13">
    <name type="scientific">Xenopus laevis</name>
    <name type="common">African clawed frog</name>
    <dbReference type="NCBI Taxonomy" id="8355"/>
    <lineage>
        <taxon>Eukaryota</taxon>
        <taxon>Metazoa</taxon>
        <taxon>Chordata</taxon>
        <taxon>Craniata</taxon>
        <taxon>Vertebrata</taxon>
        <taxon>Euteleostomi</taxon>
        <taxon>Amphibia</taxon>
        <taxon>Batrachia</taxon>
        <taxon>Anura</taxon>
        <taxon>Pipoidea</taxon>
        <taxon>Pipidae</taxon>
        <taxon>Xenopodinae</taxon>
        <taxon>Xenopus</taxon>
        <taxon>Xenopus</taxon>
    </lineage>
</organism>
<keyword evidence="6 7" id="KW-0067">ATP-binding</keyword>
<dbReference type="InterPro" id="IPR008271">
    <property type="entry name" value="Ser/Thr_kinase_AS"/>
</dbReference>
<accession>A0A8J1KNN7</accession>
<dbReference type="GO" id="GO:0005524">
    <property type="term" value="F:ATP binding"/>
    <property type="evidence" value="ECO:0007669"/>
    <property type="project" value="UniProtKB-UniRule"/>
</dbReference>
<evidence type="ECO:0000259" key="10">
    <source>
        <dbReference type="PROSITE" id="PS50011"/>
    </source>
</evidence>
<dbReference type="AlphaFoldDB" id="A0A8J1KNN7"/>
<dbReference type="GO" id="GO:0004674">
    <property type="term" value="F:protein serine/threonine kinase activity"/>
    <property type="evidence" value="ECO:0000318"/>
    <property type="project" value="GO_Central"/>
</dbReference>
<evidence type="ECO:0000256" key="9">
    <source>
        <dbReference type="SAM" id="MobiDB-lite"/>
    </source>
</evidence>
<protein>
    <submittedName>
        <fullName evidence="13">Protein kinase C delta type-like</fullName>
    </submittedName>
</protein>
<feature type="binding site" evidence="7">
    <location>
        <position position="204"/>
    </location>
    <ligand>
        <name>ATP</name>
        <dbReference type="ChEBI" id="CHEBI:30616"/>
    </ligand>
</feature>
<dbReference type="InterPro" id="IPR000719">
    <property type="entry name" value="Prot_kinase_dom"/>
</dbReference>
<feature type="compositionally biased region" description="Polar residues" evidence="9">
    <location>
        <begin position="151"/>
        <end position="161"/>
    </location>
</feature>
<evidence type="ECO:0000256" key="7">
    <source>
        <dbReference type="PROSITE-ProRule" id="PRU10141"/>
    </source>
</evidence>
<dbReference type="OrthoDB" id="4062651at2759"/>